<protein>
    <recommendedName>
        <fullName evidence="3">PD-(D/E)XK motif protein</fullName>
    </recommendedName>
</protein>
<comment type="caution">
    <text evidence="1">The sequence shown here is derived from an EMBL/GenBank/DDBJ whole genome shotgun (WGS) entry which is preliminary data.</text>
</comment>
<evidence type="ECO:0000313" key="2">
    <source>
        <dbReference type="Proteomes" id="UP001500540"/>
    </source>
</evidence>
<reference evidence="2" key="1">
    <citation type="journal article" date="2019" name="Int. J. Syst. Evol. Microbiol.">
        <title>The Global Catalogue of Microorganisms (GCM) 10K type strain sequencing project: providing services to taxonomists for standard genome sequencing and annotation.</title>
        <authorList>
            <consortium name="The Broad Institute Genomics Platform"/>
            <consortium name="The Broad Institute Genome Sequencing Center for Infectious Disease"/>
            <person name="Wu L."/>
            <person name="Ma J."/>
        </authorList>
    </citation>
    <scope>NUCLEOTIDE SEQUENCE [LARGE SCALE GENOMIC DNA]</scope>
    <source>
        <strain evidence="2">JCM 16950</strain>
    </source>
</reference>
<gene>
    <name evidence="1" type="ORF">GCM10022240_06210</name>
</gene>
<dbReference type="RefSeq" id="WP_344780382.1">
    <property type="nucleotide sequence ID" value="NZ_BAABAF010000001.1"/>
</dbReference>
<evidence type="ECO:0008006" key="3">
    <source>
        <dbReference type="Google" id="ProtNLM"/>
    </source>
</evidence>
<evidence type="ECO:0000313" key="1">
    <source>
        <dbReference type="EMBL" id="GAA3756097.1"/>
    </source>
</evidence>
<organism evidence="1 2">
    <name type="scientific">Microbacterium kribbense</name>
    <dbReference type="NCBI Taxonomy" id="433645"/>
    <lineage>
        <taxon>Bacteria</taxon>
        <taxon>Bacillati</taxon>
        <taxon>Actinomycetota</taxon>
        <taxon>Actinomycetes</taxon>
        <taxon>Micrococcales</taxon>
        <taxon>Microbacteriaceae</taxon>
        <taxon>Microbacterium</taxon>
    </lineage>
</organism>
<proteinExistence type="predicted"/>
<accession>A0ABP7GB53</accession>
<name>A0ABP7GB53_9MICO</name>
<dbReference type="Proteomes" id="UP001500540">
    <property type="component" value="Unassembled WGS sequence"/>
</dbReference>
<sequence length="320" mass="35028">MSTANYGAFAAALGGTNERVIQLPHPRVTFLAQNHNGRPALLAKLTLNPTQIVPDGRGFSVTTVRIGSDDFVRIASTDLGISLLFLKLVDYVLERTAEARDAADAGRLLVAAVNEFKRFFQRRPDRLGEEEIRGLIAELLLLLHLHGGEAARTWDVFHAWGGPFGALHDFEFAAGNAIEVKSSHRPPAEIRISSPAQTAPLPDGLDLVVLPLERVAIGTEADVRFVDLVREIGVLAATHGGDVAELWDAAVRVLGLDLADEYYEQWQFLLGDWLRFVVTEGFPGIRESDIPSGVVKVAYSLRLDSLQAFAARFDDLEVMP</sequence>
<dbReference type="EMBL" id="BAABAF010000001">
    <property type="protein sequence ID" value="GAA3756097.1"/>
    <property type="molecule type" value="Genomic_DNA"/>
</dbReference>
<dbReference type="Pfam" id="PF14390">
    <property type="entry name" value="DUF4420"/>
    <property type="match status" value="1"/>
</dbReference>
<keyword evidence="2" id="KW-1185">Reference proteome</keyword>
<dbReference type="InterPro" id="IPR025534">
    <property type="entry name" value="DUF4420"/>
</dbReference>